<dbReference type="PANTHER" id="PTHR30329:SF21">
    <property type="entry name" value="LIPOPROTEIN YIAD-RELATED"/>
    <property type="match status" value="1"/>
</dbReference>
<organism evidence="3 4">
    <name type="scientific">Flavobacterium humi</name>
    <dbReference type="NCBI Taxonomy" id="2562683"/>
    <lineage>
        <taxon>Bacteria</taxon>
        <taxon>Pseudomonadati</taxon>
        <taxon>Bacteroidota</taxon>
        <taxon>Flavobacteriia</taxon>
        <taxon>Flavobacteriales</taxon>
        <taxon>Flavobacteriaceae</taxon>
        <taxon>Flavobacterium</taxon>
    </lineage>
</organism>
<evidence type="ECO:0000256" key="1">
    <source>
        <dbReference type="PROSITE-ProRule" id="PRU00473"/>
    </source>
</evidence>
<dbReference type="Gene3D" id="3.30.1330.60">
    <property type="entry name" value="OmpA-like domain"/>
    <property type="match status" value="2"/>
</dbReference>
<dbReference type="EMBL" id="SRLH01000002">
    <property type="protein sequence ID" value="TGD59201.1"/>
    <property type="molecule type" value="Genomic_DNA"/>
</dbReference>
<dbReference type="InterPro" id="IPR006665">
    <property type="entry name" value="OmpA-like"/>
</dbReference>
<dbReference type="InterPro" id="IPR036737">
    <property type="entry name" value="OmpA-like_sf"/>
</dbReference>
<dbReference type="PROSITE" id="PS51123">
    <property type="entry name" value="OMPA_2"/>
    <property type="match status" value="1"/>
</dbReference>
<reference evidence="3 4" key="1">
    <citation type="submission" date="2019-04" db="EMBL/GenBank/DDBJ databases">
        <title>Flavobacterium sp. strain DS2-A Genome sequencing and assembly.</title>
        <authorList>
            <person name="Kim I."/>
        </authorList>
    </citation>
    <scope>NUCLEOTIDE SEQUENCE [LARGE SCALE GENOMIC DNA]</scope>
    <source>
        <strain evidence="3 4">DS2-A</strain>
    </source>
</reference>
<dbReference type="CDD" id="cd07185">
    <property type="entry name" value="OmpA_C-like"/>
    <property type="match status" value="1"/>
</dbReference>
<dbReference type="GO" id="GO:0016020">
    <property type="term" value="C:membrane"/>
    <property type="evidence" value="ECO:0007669"/>
    <property type="project" value="UniProtKB-UniRule"/>
</dbReference>
<dbReference type="SUPFAM" id="SSF103088">
    <property type="entry name" value="OmpA-like"/>
    <property type="match status" value="2"/>
</dbReference>
<evidence type="ECO:0000313" key="4">
    <source>
        <dbReference type="Proteomes" id="UP000297407"/>
    </source>
</evidence>
<dbReference type="InterPro" id="IPR050330">
    <property type="entry name" value="Bact_OuterMem_StrucFunc"/>
</dbReference>
<protein>
    <submittedName>
        <fullName evidence="3">OmpA family protein</fullName>
    </submittedName>
</protein>
<dbReference type="PANTHER" id="PTHR30329">
    <property type="entry name" value="STATOR ELEMENT OF FLAGELLAR MOTOR COMPLEX"/>
    <property type="match status" value="1"/>
</dbReference>
<proteinExistence type="predicted"/>
<accession>A0A4Z0LA36</accession>
<dbReference type="AlphaFoldDB" id="A0A4Z0LA36"/>
<dbReference type="Pfam" id="PF00691">
    <property type="entry name" value="OmpA"/>
    <property type="match status" value="2"/>
</dbReference>
<feature type="domain" description="OmpA-like" evidence="2">
    <location>
        <begin position="180"/>
        <end position="294"/>
    </location>
</feature>
<keyword evidence="1" id="KW-0472">Membrane</keyword>
<evidence type="ECO:0000313" key="3">
    <source>
        <dbReference type="EMBL" id="TGD59201.1"/>
    </source>
</evidence>
<gene>
    <name evidence="3" type="ORF">E4635_04945</name>
</gene>
<keyword evidence="4" id="KW-1185">Reference proteome</keyword>
<comment type="caution">
    <text evidence="3">The sequence shown here is derived from an EMBL/GenBank/DDBJ whole genome shotgun (WGS) entry which is preliminary data.</text>
</comment>
<dbReference type="OrthoDB" id="9782229at2"/>
<evidence type="ECO:0000259" key="2">
    <source>
        <dbReference type="PROSITE" id="PS51123"/>
    </source>
</evidence>
<dbReference type="RefSeq" id="WP_135525511.1">
    <property type="nucleotide sequence ID" value="NZ_SRLH01000002.1"/>
</dbReference>
<dbReference type="Proteomes" id="UP000297407">
    <property type="component" value="Unassembled WGS sequence"/>
</dbReference>
<name>A0A4Z0LA36_9FLAO</name>
<sequence>MDKSVFFVFFFITSLVGYSQEQFSVFFESNQHTLPPSESKSLQKWILENKESKILSIYGFTDEDGTMQYNDSLSAKRVETVFNWVKNRMKIREDFKKASFGESIQHSKIKAQNRRVIIYYLLPKDLHREAEIMGLKPKEINTAKEAVSFPDKIVVTNFDGTSSEIPLDVKFMETFNVAKAGEKLKLENLNFVLNTFAITKESRSKLYELLLVMQKNANLKISIQGHLCCLAVDRRDLSTQRAKAVKQFLELNGIDSKRMTFKGFGSSMPLFPLPEKTEEERAANRRVEIEVLEN</sequence>